<name>A0A8J9UF24_9NEOP</name>
<dbReference type="OrthoDB" id="6920507at2759"/>
<sequence length="376" mass="42984">MKIILVTVMLIFIVKIINANQSEDDSSKSNTLRSTELREANTPVTGINNRSFPNKTKKFIVTLKKPVKTPYSLPKRTPKKSFVPKLHIKYNVPNGSIGIFPVLSTKRPHLMQTKKFISKPHTIDRAQQLIEIKNFNKKRTQSKFNQFMTEKTLKNVDKNKYKTEVPENFEERFKNFTDIDISNENDSDESKENVKPLPRRFIKGAASLKVTTIATPPITNAKVAKDYKIKDLLKNPKYMPQVERKKMVPVLALQKSEITANNTNEDIMPTIKSSEGVSENNLKLSTKNNDYSSEEKADQNEFIFIKENKHKSMTTTTLSPEDDEIVTMDTIDDADVRQERSVNVIEEESVATTSGSKFTAKDWAMSLEFAYKNIHT</sequence>
<reference evidence="3" key="1">
    <citation type="submission" date="2021-12" db="EMBL/GenBank/DDBJ databases">
        <authorList>
            <person name="Martin H S."/>
        </authorList>
    </citation>
    <scope>NUCLEOTIDE SEQUENCE</scope>
</reference>
<feature type="chain" id="PRO_5035448534" evidence="2">
    <location>
        <begin position="20"/>
        <end position="376"/>
    </location>
</feature>
<accession>A0A8J9UF24</accession>
<keyword evidence="4" id="KW-1185">Reference proteome</keyword>
<evidence type="ECO:0000313" key="4">
    <source>
        <dbReference type="Proteomes" id="UP000838878"/>
    </source>
</evidence>
<feature type="signal peptide" evidence="2">
    <location>
        <begin position="1"/>
        <end position="19"/>
    </location>
</feature>
<proteinExistence type="predicted"/>
<evidence type="ECO:0000256" key="2">
    <source>
        <dbReference type="SAM" id="SignalP"/>
    </source>
</evidence>
<dbReference type="EMBL" id="OV170233">
    <property type="protein sequence ID" value="CAH0719118.1"/>
    <property type="molecule type" value="Genomic_DNA"/>
</dbReference>
<dbReference type="AlphaFoldDB" id="A0A8J9UF24"/>
<evidence type="ECO:0000256" key="1">
    <source>
        <dbReference type="SAM" id="MobiDB-lite"/>
    </source>
</evidence>
<organism evidence="3 4">
    <name type="scientific">Brenthis ino</name>
    <name type="common">lesser marbled fritillary</name>
    <dbReference type="NCBI Taxonomy" id="405034"/>
    <lineage>
        <taxon>Eukaryota</taxon>
        <taxon>Metazoa</taxon>
        <taxon>Ecdysozoa</taxon>
        <taxon>Arthropoda</taxon>
        <taxon>Hexapoda</taxon>
        <taxon>Insecta</taxon>
        <taxon>Pterygota</taxon>
        <taxon>Neoptera</taxon>
        <taxon>Endopterygota</taxon>
        <taxon>Lepidoptera</taxon>
        <taxon>Glossata</taxon>
        <taxon>Ditrysia</taxon>
        <taxon>Papilionoidea</taxon>
        <taxon>Nymphalidae</taxon>
        <taxon>Heliconiinae</taxon>
        <taxon>Argynnini</taxon>
        <taxon>Brenthis</taxon>
    </lineage>
</organism>
<feature type="region of interest" description="Disordered" evidence="1">
    <location>
        <begin position="23"/>
        <end position="48"/>
    </location>
</feature>
<feature type="non-terminal residue" evidence="3">
    <location>
        <position position="376"/>
    </location>
</feature>
<gene>
    <name evidence="3" type="ORF">BINO364_LOCUS5504</name>
</gene>
<dbReference type="Proteomes" id="UP000838878">
    <property type="component" value="Chromosome 13"/>
</dbReference>
<protein>
    <submittedName>
        <fullName evidence="3">Uncharacterized protein</fullName>
    </submittedName>
</protein>
<keyword evidence="2" id="KW-0732">Signal</keyword>
<evidence type="ECO:0000313" key="3">
    <source>
        <dbReference type="EMBL" id="CAH0719118.1"/>
    </source>
</evidence>